<reference evidence="1" key="1">
    <citation type="submission" date="2021-05" db="EMBL/GenBank/DDBJ databases">
        <authorList>
            <person name="Alioto T."/>
            <person name="Alioto T."/>
            <person name="Gomez Garrido J."/>
        </authorList>
    </citation>
    <scope>NUCLEOTIDE SEQUENCE</scope>
</reference>
<organism evidence="1">
    <name type="scientific">Cacopsylla melanoneura</name>
    <dbReference type="NCBI Taxonomy" id="428564"/>
    <lineage>
        <taxon>Eukaryota</taxon>
        <taxon>Metazoa</taxon>
        <taxon>Ecdysozoa</taxon>
        <taxon>Arthropoda</taxon>
        <taxon>Hexapoda</taxon>
        <taxon>Insecta</taxon>
        <taxon>Pterygota</taxon>
        <taxon>Neoptera</taxon>
        <taxon>Paraneoptera</taxon>
        <taxon>Hemiptera</taxon>
        <taxon>Sternorrhyncha</taxon>
        <taxon>Psylloidea</taxon>
        <taxon>Psyllidae</taxon>
        <taxon>Psyllinae</taxon>
        <taxon>Cacopsylla</taxon>
    </lineage>
</organism>
<protein>
    <submittedName>
        <fullName evidence="1">Uncharacterized protein</fullName>
    </submittedName>
</protein>
<name>A0A8D8PPT5_9HEMI</name>
<dbReference type="EMBL" id="HBUF01014618">
    <property type="protein sequence ID" value="CAG6609445.1"/>
    <property type="molecule type" value="Transcribed_RNA"/>
</dbReference>
<dbReference type="AlphaFoldDB" id="A0A8D8PPT5"/>
<sequence length="115" mass="13128">MSSIIEGALIRSKIEKNCPHHTASQFRAHSFNSCVDVQHQFVYVLLATLVTGKRNELLEVLTIIICLNWELELDEISQCRQCNTRFISKSSFPASNIRFASSHNGFCYCLFDTQI</sequence>
<accession>A0A8D8PPT5</accession>
<proteinExistence type="predicted"/>
<evidence type="ECO:0000313" key="1">
    <source>
        <dbReference type="EMBL" id="CAG6609445.1"/>
    </source>
</evidence>